<dbReference type="SUPFAM" id="SSF53850">
    <property type="entry name" value="Periplasmic binding protein-like II"/>
    <property type="match status" value="1"/>
</dbReference>
<keyword evidence="4" id="KW-0564">Palmitate</keyword>
<comment type="similarity">
    <text evidence="2 6">Belongs to the bacterial solute-binding protein 3 family.</text>
</comment>
<dbReference type="InterPro" id="IPR018313">
    <property type="entry name" value="SBP_3_CS"/>
</dbReference>
<dbReference type="Gene3D" id="3.40.190.10">
    <property type="entry name" value="Periplasmic binding protein-like II"/>
    <property type="match status" value="2"/>
</dbReference>
<evidence type="ECO:0000313" key="12">
    <source>
        <dbReference type="Proteomes" id="UP000226357"/>
    </source>
</evidence>
<evidence type="ECO:0000313" key="13">
    <source>
        <dbReference type="Proteomes" id="UP000242656"/>
    </source>
</evidence>
<dbReference type="EMBL" id="NVBO01000286">
    <property type="protein sequence ID" value="PFR91793.1"/>
    <property type="molecule type" value="Genomic_DNA"/>
</dbReference>
<dbReference type="Proteomes" id="UP000226357">
    <property type="component" value="Unassembled WGS sequence"/>
</dbReference>
<gene>
    <name evidence="10" type="ORF">COI93_12475</name>
    <name evidence="11" type="ORF">COK38_22740</name>
</gene>
<comment type="caution">
    <text evidence="10">The sequence shown here is derived from an EMBL/GenBank/DDBJ whole genome shotgun (WGS) entry which is preliminary data.</text>
</comment>
<dbReference type="GO" id="GO:0005886">
    <property type="term" value="C:plasma membrane"/>
    <property type="evidence" value="ECO:0007669"/>
    <property type="project" value="UniProtKB-SubCell"/>
</dbReference>
<evidence type="ECO:0000256" key="1">
    <source>
        <dbReference type="ARBA" id="ARBA00004193"/>
    </source>
</evidence>
<evidence type="ECO:0000256" key="2">
    <source>
        <dbReference type="ARBA" id="ARBA00010333"/>
    </source>
</evidence>
<evidence type="ECO:0000256" key="6">
    <source>
        <dbReference type="RuleBase" id="RU003744"/>
    </source>
</evidence>
<evidence type="ECO:0000256" key="3">
    <source>
        <dbReference type="ARBA" id="ARBA00022729"/>
    </source>
</evidence>
<keyword evidence="3 7" id="KW-0732">Signal</keyword>
<dbReference type="Proteomes" id="UP000242656">
    <property type="component" value="Unassembled WGS sequence"/>
</dbReference>
<dbReference type="AlphaFoldDB" id="A0A2B0M8K5"/>
<dbReference type="SMART" id="SM00079">
    <property type="entry name" value="PBPe"/>
    <property type="match status" value="1"/>
</dbReference>
<dbReference type="SMART" id="SM00062">
    <property type="entry name" value="PBPb"/>
    <property type="match status" value="1"/>
</dbReference>
<name>A0A2B0M8K5_BACCE</name>
<keyword evidence="5" id="KW-0449">Lipoprotein</keyword>
<dbReference type="CDD" id="cd13713">
    <property type="entry name" value="PBP2_Cystine_like_1"/>
    <property type="match status" value="1"/>
</dbReference>
<evidence type="ECO:0000259" key="9">
    <source>
        <dbReference type="SMART" id="SM00079"/>
    </source>
</evidence>
<dbReference type="RefSeq" id="WP_001227556.1">
    <property type="nucleotide sequence ID" value="NZ_NTUG01000038.1"/>
</dbReference>
<evidence type="ECO:0000313" key="10">
    <source>
        <dbReference type="EMBL" id="PFK40901.1"/>
    </source>
</evidence>
<feature type="chain" id="PRO_5039383471" evidence="7">
    <location>
        <begin position="23"/>
        <end position="264"/>
    </location>
</feature>
<sequence length="264" mass="29170">MRKKIFTVVAAITLCASFILGACSKESSTTSGGGEKEFRYAMSGLYKPFNFKENDGKLVGFDVEIGEALAKKMGMKPVPVTNPWETLIQGLKAKKYDVILGSMAITEDRLKAVNFSNPYYRSGAQIFVDKKNNSISSAEDLKGKKVGVVKASTFKALVAKQTNQITEYDSDITALMDLEPGRVDAVITDQMVGLRMIKEGKSNIKEAGKPLNLDEMGIAIRKDDKEMVKKVNKALDEIIKDGTYEKISKKWFGKNILGEEEKTK</sequence>
<feature type="domain" description="Solute-binding protein family 3/N-terminal" evidence="8">
    <location>
        <begin position="37"/>
        <end position="255"/>
    </location>
</feature>
<dbReference type="PANTHER" id="PTHR35936:SF34">
    <property type="entry name" value="ABC TRANSPORTER EXTRACELLULAR-BINDING PROTEIN YCKB-RELATED"/>
    <property type="match status" value="1"/>
</dbReference>
<dbReference type="PANTHER" id="PTHR35936">
    <property type="entry name" value="MEMBRANE-BOUND LYTIC MUREIN TRANSGLYCOSYLASE F"/>
    <property type="match status" value="1"/>
</dbReference>
<evidence type="ECO:0000313" key="11">
    <source>
        <dbReference type="EMBL" id="PFR91793.1"/>
    </source>
</evidence>
<feature type="signal peptide" evidence="7">
    <location>
        <begin position="1"/>
        <end position="22"/>
    </location>
</feature>
<comment type="subcellular location">
    <subcellularLocation>
        <location evidence="1">Cell membrane</location>
        <topology evidence="1">Lipid-anchor</topology>
    </subcellularLocation>
</comment>
<organism evidence="10 13">
    <name type="scientific">Bacillus cereus</name>
    <dbReference type="NCBI Taxonomy" id="1396"/>
    <lineage>
        <taxon>Bacteria</taxon>
        <taxon>Bacillati</taxon>
        <taxon>Bacillota</taxon>
        <taxon>Bacilli</taxon>
        <taxon>Bacillales</taxon>
        <taxon>Bacillaceae</taxon>
        <taxon>Bacillus</taxon>
        <taxon>Bacillus cereus group</taxon>
    </lineage>
</organism>
<evidence type="ECO:0000259" key="8">
    <source>
        <dbReference type="SMART" id="SM00062"/>
    </source>
</evidence>
<evidence type="ECO:0000256" key="5">
    <source>
        <dbReference type="ARBA" id="ARBA00023288"/>
    </source>
</evidence>
<protein>
    <submittedName>
        <fullName evidence="10">ABC transporter substrate-binding protein</fullName>
    </submittedName>
</protein>
<proteinExistence type="inferred from homology"/>
<evidence type="ECO:0000256" key="4">
    <source>
        <dbReference type="ARBA" id="ARBA00023139"/>
    </source>
</evidence>
<reference evidence="12 13" key="1">
    <citation type="submission" date="2017-09" db="EMBL/GenBank/DDBJ databases">
        <title>Large-scale bioinformatics analysis of Bacillus genomes uncovers conserved roles of natural products in bacterial physiology.</title>
        <authorList>
            <consortium name="Agbiome Team Llc"/>
            <person name="Bleich R.M."/>
            <person name="Grubbs K.J."/>
            <person name="Santa Maria K.C."/>
            <person name="Allen S.E."/>
            <person name="Farag S."/>
            <person name="Shank E.A."/>
            <person name="Bowers A."/>
        </authorList>
    </citation>
    <scope>NUCLEOTIDE SEQUENCE [LARGE SCALE GENOMIC DNA]</scope>
    <source>
        <strain evidence="11 12">AFS067272</strain>
        <strain evidence="10 13">AFS083043</strain>
    </source>
</reference>
<evidence type="ECO:0000256" key="7">
    <source>
        <dbReference type="SAM" id="SignalP"/>
    </source>
</evidence>
<dbReference type="PROSITE" id="PS51257">
    <property type="entry name" value="PROKAR_LIPOPROTEIN"/>
    <property type="match status" value="1"/>
</dbReference>
<dbReference type="GO" id="GO:0015276">
    <property type="term" value="F:ligand-gated monoatomic ion channel activity"/>
    <property type="evidence" value="ECO:0007669"/>
    <property type="project" value="InterPro"/>
</dbReference>
<feature type="domain" description="Ionotropic glutamate receptor C-terminal" evidence="9">
    <location>
        <begin position="37"/>
        <end position="254"/>
    </location>
</feature>
<dbReference type="PROSITE" id="PS01039">
    <property type="entry name" value="SBP_BACTERIAL_3"/>
    <property type="match status" value="1"/>
</dbReference>
<accession>A0A2B0M8K5</accession>
<dbReference type="EMBL" id="NUWN01000047">
    <property type="protein sequence ID" value="PFK40901.1"/>
    <property type="molecule type" value="Genomic_DNA"/>
</dbReference>
<dbReference type="InterPro" id="IPR001320">
    <property type="entry name" value="Iontro_rcpt_C"/>
</dbReference>
<dbReference type="Pfam" id="PF00497">
    <property type="entry name" value="SBP_bac_3"/>
    <property type="match status" value="1"/>
</dbReference>
<dbReference type="InterPro" id="IPR001638">
    <property type="entry name" value="Solute-binding_3/MltF_N"/>
</dbReference>